<dbReference type="GO" id="GO:0004519">
    <property type="term" value="F:endonuclease activity"/>
    <property type="evidence" value="ECO:0007669"/>
    <property type="project" value="UniProtKB-KW"/>
</dbReference>
<dbReference type="CDD" id="cd18799">
    <property type="entry name" value="SF2_C_EcoAI-like"/>
    <property type="match status" value="1"/>
</dbReference>
<dbReference type="GO" id="GO:0008168">
    <property type="term" value="F:methyltransferase activity"/>
    <property type="evidence" value="ECO:0007669"/>
    <property type="project" value="InterPro"/>
</dbReference>
<dbReference type="InterPro" id="IPR006935">
    <property type="entry name" value="Helicase/UvrB_N"/>
</dbReference>
<feature type="domain" description="Helicase ATP-binding" evidence="2">
    <location>
        <begin position="176"/>
        <end position="335"/>
    </location>
</feature>
<accession>A0A2I1HY03</accession>
<dbReference type="PANTHER" id="PTHR47396:SF1">
    <property type="entry name" value="ATP-DEPENDENT HELICASE IRC3-RELATED"/>
    <property type="match status" value="1"/>
</dbReference>
<dbReference type="EMBL" id="PKKM01000015">
    <property type="protein sequence ID" value="PKY63760.1"/>
    <property type="molecule type" value="Genomic_DNA"/>
</dbReference>
<dbReference type="Proteomes" id="UP000234198">
    <property type="component" value="Unassembled WGS sequence"/>
</dbReference>
<dbReference type="InterPro" id="IPR050742">
    <property type="entry name" value="Helicase_Restrict-Modif_Enz"/>
</dbReference>
<evidence type="ECO:0000256" key="1">
    <source>
        <dbReference type="SAM" id="MobiDB-lite"/>
    </source>
</evidence>
<dbReference type="Pfam" id="PF08463">
    <property type="entry name" value="EcoEI_R_C"/>
    <property type="match status" value="1"/>
</dbReference>
<comment type="caution">
    <text evidence="3">The sequence shown here is derived from an EMBL/GenBank/DDBJ whole genome shotgun (WGS) entry which is preliminary data.</text>
</comment>
<keyword evidence="3" id="KW-0255">Endonuclease</keyword>
<dbReference type="NCBIfam" id="NF046051">
    <property type="entry name" value="restrict_EcoAI"/>
    <property type="match status" value="1"/>
</dbReference>
<dbReference type="SMART" id="SM00487">
    <property type="entry name" value="DEXDc"/>
    <property type="match status" value="1"/>
</dbReference>
<keyword evidence="3" id="KW-0378">Hydrolase</keyword>
<dbReference type="CDD" id="cd18032">
    <property type="entry name" value="DEXHc_RE_I_III_res"/>
    <property type="match status" value="1"/>
</dbReference>
<sequence>MPKLTEEDVKLRFITPAIIETAGWRKEQLRMERVIAPGQVIVQGTKTKRGEISKADYVLLGSKSRKPLAVVEAKDMEHTVRAGLQQALGYAAKLDAPFAYSSNGKGFIEHDFFTGVEREIGLDEFPTEDELWQRYLVGKGLDAQGAALIAEPYHVDPFKPQEARYYQQVAVDRTLEAIAHGDRRLLLVMATGTGKTFTAFQIIWRLLKAGTVKRVLYLADRNVLIDQTITGDFEPLSGRITKVKGKHLDSSYEVYMSLYQQLAGEEGEEPFRQFKPEFFDLVIIDECHRGSAREESLWRRVLDYFSSAIHIGMTATPKETKEVSNIDYFGEPVYTYSLKQGIEDGFLAPYKVIRVGLDVDLENWRPFEGQVDVDGNEVEDREYNVKDYDRNLIIDERTQMVAKYVTSWLEKYGTDSKTIVFCVDIEHAERMRQALANENLERVIEDYRYVMKITGDDKEGKGQLDNFADVNEQYPTLVTTSKLLTTGVNVKTIKLIVLESNIGSMTEFKQIVGRGTRLDPEHGKEFFTIMDFRGSTRLFADPDFDGNPAGSIDMPLPEPGDDGEIPEPEWPEDDETVEDPGSEDDIEDFGPDDVIICDPPWIDDPAPEKQGKVRVRGVEVKLLNERVQYVDPVTGKLMTESIRDFSKRSLLNTYSSLDSFLTAWSQAERKDELIGQLSSRGVFLEAIREEADGRFFDVDDFDLILHVAFDKPPLTKQERIDHVKKRGYLHKYSDTCREVLEALLDKYADIGISEIETTRILSVDPFTQYGSPQKIARLFGGRDAYLQAIRELEDALYEAA</sequence>
<feature type="compositionally biased region" description="Acidic residues" evidence="1">
    <location>
        <begin position="559"/>
        <end position="589"/>
    </location>
</feature>
<organism evidence="3 4">
    <name type="scientific">Schaalia odontolytica</name>
    <dbReference type="NCBI Taxonomy" id="1660"/>
    <lineage>
        <taxon>Bacteria</taxon>
        <taxon>Bacillati</taxon>
        <taxon>Actinomycetota</taxon>
        <taxon>Actinomycetes</taxon>
        <taxon>Actinomycetales</taxon>
        <taxon>Actinomycetaceae</taxon>
        <taxon>Schaalia</taxon>
    </lineage>
</organism>
<dbReference type="PROSITE" id="PS00092">
    <property type="entry name" value="N6_MTASE"/>
    <property type="match status" value="1"/>
</dbReference>
<gene>
    <name evidence="3" type="ORF">CYJ22_09230</name>
</gene>
<dbReference type="Gene3D" id="3.40.50.300">
    <property type="entry name" value="P-loop containing nucleotide triphosphate hydrolases"/>
    <property type="match status" value="2"/>
</dbReference>
<reference evidence="3 4" key="1">
    <citation type="submission" date="2017-12" db="EMBL/GenBank/DDBJ databases">
        <title>Phylogenetic diversity of female urinary microbiome.</title>
        <authorList>
            <person name="Thomas-White K."/>
            <person name="Wolfe A.J."/>
        </authorList>
    </citation>
    <scope>NUCLEOTIDE SEQUENCE [LARGE SCALE GENOMIC DNA]</scope>
    <source>
        <strain evidence="3 4">UMB0018</strain>
    </source>
</reference>
<dbReference type="GO" id="GO:0005524">
    <property type="term" value="F:ATP binding"/>
    <property type="evidence" value="ECO:0007669"/>
    <property type="project" value="InterPro"/>
</dbReference>
<dbReference type="GO" id="GO:0006304">
    <property type="term" value="P:DNA modification"/>
    <property type="evidence" value="ECO:0007669"/>
    <property type="project" value="InterPro"/>
</dbReference>
<dbReference type="InterPro" id="IPR013670">
    <property type="entry name" value="EcoEI_R_C_dom"/>
</dbReference>
<dbReference type="GO" id="GO:0005829">
    <property type="term" value="C:cytosol"/>
    <property type="evidence" value="ECO:0007669"/>
    <property type="project" value="TreeGrafter"/>
</dbReference>
<dbReference type="RefSeq" id="WP_101602395.1">
    <property type="nucleotide sequence ID" value="NZ_PKKM01000015.1"/>
</dbReference>
<dbReference type="GO" id="GO:0003677">
    <property type="term" value="F:DNA binding"/>
    <property type="evidence" value="ECO:0007669"/>
    <property type="project" value="InterPro"/>
</dbReference>
<dbReference type="GO" id="GO:0016787">
    <property type="term" value="F:hydrolase activity"/>
    <property type="evidence" value="ECO:0007669"/>
    <property type="project" value="InterPro"/>
</dbReference>
<dbReference type="AlphaFoldDB" id="A0A2I1HY03"/>
<dbReference type="InterPro" id="IPR014001">
    <property type="entry name" value="Helicase_ATP-bd"/>
</dbReference>
<dbReference type="InterPro" id="IPR002052">
    <property type="entry name" value="DNA_methylase_N6_adenine_CS"/>
</dbReference>
<dbReference type="GO" id="GO:0032259">
    <property type="term" value="P:methylation"/>
    <property type="evidence" value="ECO:0007669"/>
    <property type="project" value="InterPro"/>
</dbReference>
<dbReference type="InterPro" id="IPR027417">
    <property type="entry name" value="P-loop_NTPase"/>
</dbReference>
<keyword evidence="3" id="KW-0540">Nuclease</keyword>
<dbReference type="PROSITE" id="PS51192">
    <property type="entry name" value="HELICASE_ATP_BIND_1"/>
    <property type="match status" value="1"/>
</dbReference>
<dbReference type="PANTHER" id="PTHR47396">
    <property type="entry name" value="TYPE I RESTRICTION ENZYME ECOKI R PROTEIN"/>
    <property type="match status" value="1"/>
</dbReference>
<evidence type="ECO:0000313" key="4">
    <source>
        <dbReference type="Proteomes" id="UP000234198"/>
    </source>
</evidence>
<dbReference type="Gene3D" id="3.90.1570.30">
    <property type="match status" value="1"/>
</dbReference>
<proteinExistence type="predicted"/>
<name>A0A2I1HY03_9ACTO</name>
<protein>
    <submittedName>
        <fullName evidence="3">Restriction endonuclease subunit R</fullName>
    </submittedName>
</protein>
<dbReference type="Pfam" id="PF00271">
    <property type="entry name" value="Helicase_C"/>
    <property type="match status" value="1"/>
</dbReference>
<evidence type="ECO:0000259" key="2">
    <source>
        <dbReference type="PROSITE" id="PS51192"/>
    </source>
</evidence>
<dbReference type="InterPro" id="IPR001650">
    <property type="entry name" value="Helicase_C-like"/>
</dbReference>
<evidence type="ECO:0000313" key="3">
    <source>
        <dbReference type="EMBL" id="PKY63760.1"/>
    </source>
</evidence>
<dbReference type="Pfam" id="PF04851">
    <property type="entry name" value="ResIII"/>
    <property type="match status" value="1"/>
</dbReference>
<dbReference type="SUPFAM" id="SSF52540">
    <property type="entry name" value="P-loop containing nucleoside triphosphate hydrolases"/>
    <property type="match status" value="2"/>
</dbReference>
<feature type="region of interest" description="Disordered" evidence="1">
    <location>
        <begin position="541"/>
        <end position="589"/>
    </location>
</feature>